<evidence type="ECO:0000313" key="2">
    <source>
        <dbReference type="EMBL" id="TDC49422.1"/>
    </source>
</evidence>
<dbReference type="OrthoDB" id="9795306at2"/>
<dbReference type="PROSITE" id="PS51819">
    <property type="entry name" value="VOC"/>
    <property type="match status" value="1"/>
</dbReference>
<dbReference type="InterPro" id="IPR004360">
    <property type="entry name" value="Glyas_Fos-R_dOase_dom"/>
</dbReference>
<dbReference type="Pfam" id="PF00903">
    <property type="entry name" value="Glyoxalase"/>
    <property type="match status" value="1"/>
</dbReference>
<gene>
    <name evidence="2" type="ORF">E1212_18315</name>
</gene>
<dbReference type="Gene3D" id="3.30.720.120">
    <property type="match status" value="1"/>
</dbReference>
<dbReference type="RefSeq" id="WP_131985053.1">
    <property type="nucleotide sequence ID" value="NZ_SMKL01000042.1"/>
</dbReference>
<sequence length="137" mass="14673">MTDMTVIPKLVVDGADAAIDFYRRALGAEPLVRHTGDDGRVVYAEFRVGGSVLSIKDADAHDPAARGLFTLDVADADTVWAALEEAGATVVFPLGDQPYGMRQGRVADPFGNQWIVSQQTEDLSPDQVQQRLDAGTG</sequence>
<evidence type="ECO:0000313" key="3">
    <source>
        <dbReference type="Proteomes" id="UP000295621"/>
    </source>
</evidence>
<dbReference type="InterPro" id="IPR037523">
    <property type="entry name" value="VOC_core"/>
</dbReference>
<reference evidence="2 3" key="1">
    <citation type="submission" date="2019-02" db="EMBL/GenBank/DDBJ databases">
        <title>Draft genome sequences of novel Actinobacteria.</title>
        <authorList>
            <person name="Sahin N."/>
            <person name="Ay H."/>
            <person name="Saygin H."/>
        </authorList>
    </citation>
    <scope>NUCLEOTIDE SEQUENCE [LARGE SCALE GENOMIC DNA]</scope>
    <source>
        <strain evidence="2 3">KC603</strain>
    </source>
</reference>
<dbReference type="SUPFAM" id="SSF54593">
    <property type="entry name" value="Glyoxalase/Bleomycin resistance protein/Dihydroxybiphenyl dioxygenase"/>
    <property type="match status" value="1"/>
</dbReference>
<dbReference type="EMBL" id="SMKL01000042">
    <property type="protein sequence ID" value="TDC49422.1"/>
    <property type="molecule type" value="Genomic_DNA"/>
</dbReference>
<proteinExistence type="predicted"/>
<dbReference type="AlphaFoldDB" id="A0A4R4RLB9"/>
<name>A0A4R4RLB9_9ACTN</name>
<dbReference type="Proteomes" id="UP000295621">
    <property type="component" value="Unassembled WGS sequence"/>
</dbReference>
<feature type="domain" description="VOC" evidence="1">
    <location>
        <begin position="1"/>
        <end position="119"/>
    </location>
</feature>
<dbReference type="InterPro" id="IPR029068">
    <property type="entry name" value="Glyas_Bleomycin-R_OHBP_Dase"/>
</dbReference>
<dbReference type="PANTHER" id="PTHR34109">
    <property type="entry name" value="BNAUNNG04460D PROTEIN-RELATED"/>
    <property type="match status" value="1"/>
</dbReference>
<evidence type="ECO:0000259" key="1">
    <source>
        <dbReference type="PROSITE" id="PS51819"/>
    </source>
</evidence>
<protein>
    <submittedName>
        <fullName evidence="2">VOC family protein</fullName>
    </submittedName>
</protein>
<keyword evidence="3" id="KW-1185">Reference proteome</keyword>
<dbReference type="CDD" id="cd07246">
    <property type="entry name" value="VOC_like"/>
    <property type="match status" value="1"/>
</dbReference>
<dbReference type="PANTHER" id="PTHR34109:SF1">
    <property type="entry name" value="VOC DOMAIN-CONTAINING PROTEIN"/>
    <property type="match status" value="1"/>
</dbReference>
<accession>A0A4R4RLB9</accession>
<organism evidence="2 3">
    <name type="scientific">Jiangella ureilytica</name>
    <dbReference type="NCBI Taxonomy" id="2530374"/>
    <lineage>
        <taxon>Bacteria</taxon>
        <taxon>Bacillati</taxon>
        <taxon>Actinomycetota</taxon>
        <taxon>Actinomycetes</taxon>
        <taxon>Jiangellales</taxon>
        <taxon>Jiangellaceae</taxon>
        <taxon>Jiangella</taxon>
    </lineage>
</organism>
<dbReference type="Gene3D" id="3.30.720.110">
    <property type="match status" value="1"/>
</dbReference>
<comment type="caution">
    <text evidence="2">The sequence shown here is derived from an EMBL/GenBank/DDBJ whole genome shotgun (WGS) entry which is preliminary data.</text>
</comment>